<dbReference type="Pfam" id="PF00686">
    <property type="entry name" value="CBM_20"/>
    <property type="match status" value="1"/>
</dbReference>
<organism evidence="5 6">
    <name type="scientific">Trametes cubensis</name>
    <dbReference type="NCBI Taxonomy" id="1111947"/>
    <lineage>
        <taxon>Eukaryota</taxon>
        <taxon>Fungi</taxon>
        <taxon>Dikarya</taxon>
        <taxon>Basidiomycota</taxon>
        <taxon>Agaricomycotina</taxon>
        <taxon>Agaricomycetes</taxon>
        <taxon>Polyporales</taxon>
        <taxon>Polyporaceae</taxon>
        <taxon>Trametes</taxon>
    </lineage>
</organism>
<reference evidence="5" key="1">
    <citation type="submission" date="2022-11" db="EMBL/GenBank/DDBJ databases">
        <title>Genome Sequence of Cubamyces cubensis.</title>
        <authorList>
            <person name="Buettner E."/>
        </authorList>
    </citation>
    <scope>NUCLEOTIDE SEQUENCE</scope>
    <source>
        <strain evidence="5">MPL-01</strain>
    </source>
</reference>
<evidence type="ECO:0000256" key="2">
    <source>
        <dbReference type="ARBA" id="ARBA00023326"/>
    </source>
</evidence>
<dbReference type="SUPFAM" id="SSF49452">
    <property type="entry name" value="Starch-binding domain-like"/>
    <property type="match status" value="1"/>
</dbReference>
<gene>
    <name evidence="5" type="ORF">ONZ51_g12881</name>
</gene>
<dbReference type="InterPro" id="IPR002044">
    <property type="entry name" value="CBM20"/>
</dbReference>
<proteinExistence type="predicted"/>
<keyword evidence="2" id="KW-0624">Polysaccharide degradation</keyword>
<dbReference type="InterPro" id="IPR013784">
    <property type="entry name" value="Carb-bd-like_fold"/>
</dbReference>
<dbReference type="AlphaFoldDB" id="A0AAD7THH6"/>
<dbReference type="PROSITE" id="PS51166">
    <property type="entry name" value="CBM20"/>
    <property type="match status" value="1"/>
</dbReference>
<dbReference type="PANTHER" id="PTHR15048">
    <property type="entry name" value="STARCH-BINDING DOMAIN-CONTAINING PROTEIN 1"/>
    <property type="match status" value="1"/>
</dbReference>
<dbReference type="GO" id="GO:0016020">
    <property type="term" value="C:membrane"/>
    <property type="evidence" value="ECO:0007669"/>
    <property type="project" value="TreeGrafter"/>
</dbReference>
<dbReference type="GO" id="GO:0000272">
    <property type="term" value="P:polysaccharide catabolic process"/>
    <property type="evidence" value="ECO:0007669"/>
    <property type="project" value="UniProtKB-KW"/>
</dbReference>
<name>A0AAD7THH6_9APHY</name>
<evidence type="ECO:0000259" key="4">
    <source>
        <dbReference type="PROSITE" id="PS51166"/>
    </source>
</evidence>
<feature type="region of interest" description="Disordered" evidence="3">
    <location>
        <begin position="64"/>
        <end position="86"/>
    </location>
</feature>
<dbReference type="InterPro" id="IPR013783">
    <property type="entry name" value="Ig-like_fold"/>
</dbReference>
<comment type="caution">
    <text evidence="5">The sequence shown here is derived from an EMBL/GenBank/DDBJ whole genome shotgun (WGS) entry which is preliminary data.</text>
</comment>
<keyword evidence="1" id="KW-0119">Carbohydrate metabolism</keyword>
<dbReference type="SMART" id="SM01065">
    <property type="entry name" value="CBM_2"/>
    <property type="match status" value="1"/>
</dbReference>
<keyword evidence="6" id="KW-1185">Reference proteome</keyword>
<dbReference type="EMBL" id="JAPEVG010000909">
    <property type="protein sequence ID" value="KAJ8454701.1"/>
    <property type="molecule type" value="Genomic_DNA"/>
</dbReference>
<dbReference type="GO" id="GO:2001070">
    <property type="term" value="F:starch binding"/>
    <property type="evidence" value="ECO:0007669"/>
    <property type="project" value="InterPro"/>
</dbReference>
<dbReference type="Gene3D" id="2.60.40.10">
    <property type="entry name" value="Immunoglobulins"/>
    <property type="match status" value="1"/>
</dbReference>
<feature type="domain" description="CBM20" evidence="4">
    <location>
        <begin position="1"/>
        <end position="86"/>
    </location>
</feature>
<feature type="compositionally biased region" description="Polar residues" evidence="3">
    <location>
        <begin position="65"/>
        <end position="86"/>
    </location>
</feature>
<dbReference type="Proteomes" id="UP001215151">
    <property type="component" value="Unassembled WGS sequence"/>
</dbReference>
<dbReference type="PANTHER" id="PTHR15048:SF0">
    <property type="entry name" value="STARCH-BINDING DOMAIN-CONTAINING PROTEIN 1"/>
    <property type="match status" value="1"/>
</dbReference>
<evidence type="ECO:0000313" key="6">
    <source>
        <dbReference type="Proteomes" id="UP001215151"/>
    </source>
</evidence>
<evidence type="ECO:0000256" key="3">
    <source>
        <dbReference type="SAM" id="MobiDB-lite"/>
    </source>
</evidence>
<evidence type="ECO:0000313" key="5">
    <source>
        <dbReference type="EMBL" id="KAJ8454701.1"/>
    </source>
</evidence>
<accession>A0AAD7THH6</accession>
<evidence type="ECO:0000256" key="1">
    <source>
        <dbReference type="ARBA" id="ARBA00023277"/>
    </source>
</evidence>
<sequence>MLNVPAENIYITGSVDALQNWSPDNALILSAANYPIWSITVNLPASSTIEYKYIRKYNGAVTWESDPNNSITTPSSGSYTQNDTWR</sequence>
<protein>
    <recommendedName>
        <fullName evidence="4">CBM20 domain-containing protein</fullName>
    </recommendedName>
</protein>